<evidence type="ECO:0000256" key="1">
    <source>
        <dbReference type="ARBA" id="ARBA00023604"/>
    </source>
</evidence>
<dbReference type="AlphaFoldDB" id="A0AAN9YN13"/>
<dbReference type="InterPro" id="IPR044053">
    <property type="entry name" value="AsaB-like"/>
</dbReference>
<protein>
    <recommendedName>
        <fullName evidence="5">Methyltransferase</fullName>
    </recommendedName>
</protein>
<keyword evidence="4" id="KW-1185">Reference proteome</keyword>
<gene>
    <name evidence="3" type="ORF">SLS62_007994</name>
</gene>
<evidence type="ECO:0000256" key="2">
    <source>
        <dbReference type="SAM" id="MobiDB-lite"/>
    </source>
</evidence>
<dbReference type="PANTHER" id="PTHR34598:SF3">
    <property type="entry name" value="OXIDOREDUCTASE AN1597"/>
    <property type="match status" value="1"/>
</dbReference>
<feature type="compositionally biased region" description="Polar residues" evidence="2">
    <location>
        <begin position="51"/>
        <end position="62"/>
    </location>
</feature>
<dbReference type="NCBIfam" id="NF041278">
    <property type="entry name" value="CmcJ_NvfI_EfuI"/>
    <property type="match status" value="1"/>
</dbReference>
<dbReference type="EMBL" id="JAKJXP020000070">
    <property type="protein sequence ID" value="KAK7750126.1"/>
    <property type="molecule type" value="Genomic_DNA"/>
</dbReference>
<feature type="region of interest" description="Disordered" evidence="2">
    <location>
        <begin position="1"/>
        <end position="62"/>
    </location>
</feature>
<comment type="caution">
    <text evidence="3">The sequence shown here is derived from an EMBL/GenBank/DDBJ whole genome shotgun (WGS) entry which is preliminary data.</text>
</comment>
<sequence>MSTLIASRPPLLAQPLERPTLDQTSQKQKKGHDVRATINYWRDPGDGSLPTPVNVSDDTVTNKRPTVPQRVVVRDITGEEGEYTLDKHAFQLHRHASKLKELDEFRDDEKVKAEYYPESAQLLKDVTGASRVFIFDHRTRCGPSNWHSLGKGNTESRGPLLRAHVDQSYEGAELVLRRWFPDDADDLVKRRYQIINIWRPIKTIHKDPLAVADSSSVPDEDLVAAAILYPKFRSETWTVRPSEAHRWHFKYQQRPDEVLLIKCFDSVEIVARRALHSAFEDPDEVGSEYRESIEARALLFYDE</sequence>
<evidence type="ECO:0008006" key="5">
    <source>
        <dbReference type="Google" id="ProtNLM"/>
    </source>
</evidence>
<evidence type="ECO:0000313" key="4">
    <source>
        <dbReference type="Proteomes" id="UP001320420"/>
    </source>
</evidence>
<name>A0AAN9YN13_9PEZI</name>
<evidence type="ECO:0000313" key="3">
    <source>
        <dbReference type="EMBL" id="KAK7750126.1"/>
    </source>
</evidence>
<organism evidence="3 4">
    <name type="scientific">Diatrype stigma</name>
    <dbReference type="NCBI Taxonomy" id="117547"/>
    <lineage>
        <taxon>Eukaryota</taxon>
        <taxon>Fungi</taxon>
        <taxon>Dikarya</taxon>
        <taxon>Ascomycota</taxon>
        <taxon>Pezizomycotina</taxon>
        <taxon>Sordariomycetes</taxon>
        <taxon>Xylariomycetidae</taxon>
        <taxon>Xylariales</taxon>
        <taxon>Diatrypaceae</taxon>
        <taxon>Diatrype</taxon>
    </lineage>
</organism>
<reference evidence="3 4" key="1">
    <citation type="submission" date="2024-02" db="EMBL/GenBank/DDBJ databases">
        <title>De novo assembly and annotation of 12 fungi associated with fruit tree decline syndrome in Ontario, Canada.</title>
        <authorList>
            <person name="Sulman M."/>
            <person name="Ellouze W."/>
            <person name="Ilyukhin E."/>
        </authorList>
    </citation>
    <scope>NUCLEOTIDE SEQUENCE [LARGE SCALE GENOMIC DNA]</scope>
    <source>
        <strain evidence="3 4">M11/M66-122</strain>
    </source>
</reference>
<proteinExistence type="inferred from homology"/>
<comment type="similarity">
    <text evidence="1">Belongs to the asaB hydroxylase/desaturase family.</text>
</comment>
<accession>A0AAN9YN13</accession>
<dbReference type="Proteomes" id="UP001320420">
    <property type="component" value="Unassembled WGS sequence"/>
</dbReference>
<dbReference type="PANTHER" id="PTHR34598">
    <property type="entry name" value="BLL6449 PROTEIN"/>
    <property type="match status" value="1"/>
</dbReference>
<dbReference type="GO" id="GO:0016491">
    <property type="term" value="F:oxidoreductase activity"/>
    <property type="evidence" value="ECO:0007669"/>
    <property type="project" value="InterPro"/>
</dbReference>